<feature type="domain" description="DUF4873" evidence="1">
    <location>
        <begin position="9"/>
        <end position="94"/>
    </location>
</feature>
<sequence length="97" mass="10303">MPEDSPAVKASLVDGDRTYPVELRLSGQFQPIDGRYHWGGRMSAGPEVVALLRSGRRDVFLAGTPGAAPVPVRLTEFDPWGGIRVTGVGAPPFDLGS</sequence>
<organism evidence="2 3">
    <name type="scientific">Dactylosporangium darangshiense</name>
    <dbReference type="NCBI Taxonomy" id="579108"/>
    <lineage>
        <taxon>Bacteria</taxon>
        <taxon>Bacillati</taxon>
        <taxon>Actinomycetota</taxon>
        <taxon>Actinomycetes</taxon>
        <taxon>Micromonosporales</taxon>
        <taxon>Micromonosporaceae</taxon>
        <taxon>Dactylosporangium</taxon>
    </lineage>
</organism>
<protein>
    <submittedName>
        <fullName evidence="2">DUF4873 domain-containing protein</fullName>
    </submittedName>
</protein>
<proteinExistence type="predicted"/>
<accession>A0ABP8DAW7</accession>
<dbReference type="Pfam" id="PF16170">
    <property type="entry name" value="DUF4873"/>
    <property type="match status" value="1"/>
</dbReference>
<comment type="caution">
    <text evidence="2">The sequence shown here is derived from an EMBL/GenBank/DDBJ whole genome shotgun (WGS) entry which is preliminary data.</text>
</comment>
<gene>
    <name evidence="2" type="ORF">GCM10022255_043720</name>
</gene>
<dbReference type="InterPro" id="IPR032371">
    <property type="entry name" value="DUF4873"/>
</dbReference>
<evidence type="ECO:0000313" key="2">
    <source>
        <dbReference type="EMBL" id="GAA4251368.1"/>
    </source>
</evidence>
<dbReference type="RefSeq" id="WP_345128968.1">
    <property type="nucleotide sequence ID" value="NZ_BAABAT010000011.1"/>
</dbReference>
<name>A0ABP8DAW7_9ACTN</name>
<dbReference type="EMBL" id="BAABAT010000011">
    <property type="protein sequence ID" value="GAA4251368.1"/>
    <property type="molecule type" value="Genomic_DNA"/>
</dbReference>
<evidence type="ECO:0000313" key="3">
    <source>
        <dbReference type="Proteomes" id="UP001500620"/>
    </source>
</evidence>
<keyword evidence="3" id="KW-1185">Reference proteome</keyword>
<reference evidence="3" key="1">
    <citation type="journal article" date="2019" name="Int. J. Syst. Evol. Microbiol.">
        <title>The Global Catalogue of Microorganisms (GCM) 10K type strain sequencing project: providing services to taxonomists for standard genome sequencing and annotation.</title>
        <authorList>
            <consortium name="The Broad Institute Genomics Platform"/>
            <consortium name="The Broad Institute Genome Sequencing Center for Infectious Disease"/>
            <person name="Wu L."/>
            <person name="Ma J."/>
        </authorList>
    </citation>
    <scope>NUCLEOTIDE SEQUENCE [LARGE SCALE GENOMIC DNA]</scope>
    <source>
        <strain evidence="3">JCM 17441</strain>
    </source>
</reference>
<evidence type="ECO:0000259" key="1">
    <source>
        <dbReference type="Pfam" id="PF16170"/>
    </source>
</evidence>
<dbReference type="Proteomes" id="UP001500620">
    <property type="component" value="Unassembled WGS sequence"/>
</dbReference>